<dbReference type="PROSITE" id="PS00866">
    <property type="entry name" value="CPSASE_1"/>
    <property type="match status" value="1"/>
</dbReference>
<dbReference type="PROSITE" id="PS00867">
    <property type="entry name" value="CPSASE_2"/>
    <property type="match status" value="1"/>
</dbReference>
<dbReference type="STRING" id="1182542.W9XWX2"/>
<evidence type="ECO:0000256" key="2">
    <source>
        <dbReference type="ARBA" id="ARBA00022741"/>
    </source>
</evidence>
<dbReference type="GeneID" id="19169528"/>
<keyword evidence="11" id="KW-1185">Reference proteome</keyword>
<sequence>MAGFLSENTDFVQLLAQSNVVFVGPTADTIRAFGLKHSARELAVGADVPIVPGTAIISTTEEAFAEAERVGYPVMVKATAGGGGMGLQVCRSSAELHGAVATVRSRGQALFKDAGFFLEKFVENGRHIEGQIFGNGTGEILWFGERECSIQRRHQKVLEESPSPYVIKHPELRDKLKQASIALAASIKYRSVGTVEFLVDDETGDFYFLEMNTRLQVEHGVTELVYSVDLVQLMLLQAQAEVLGHVGLTGSDLKRFERTAPSGHAIEVRVYAENPANNFRPAPGMLTNVEFPEGEGIRADSWVESGTPITPSFDPLLAKLMVHSRTRKESLRLMSSALSSTVLCGPPTNIDFLGAVIVNKDVQSGYTTTNLLETRFLYQPFAIQFEDGGMYTTVQDLPGRPGFSNGIPVSGPMDSVSFRIANMLVGNEECVEALEITHAGPRFVIHGGAIIALCGADFDFTINGQKAAMWTRHVVPADSQLVIGSRTGAGCRVYLAIRGGLPNVGSYLGSKSTTPTLNWGGYQGRTIRSGDFLALQKQPADWLATSIYTLPEQLRPNLRHIHMVNTLPGPYDSEEFISPDSRPSFYDAVWKVAFNSSRTGIRLEGPPPPWSRAHGGEGGSHPSNMLGYGYPIGGLSFTGDSAVVFSADAPGQSGFICVQTVISSQLWKLGQLAPGDEVRFFPCSWEGAWTFERGLEEMLSSVRCSIQAQYASVGDGWVLPIVKPELGTSVLYERPVENATGLPRLVIRQSGDRGLLCDYGSQRFDLNFRARAQKLIMEVRHRTPRGLLPACRPHTNSVLILFDPAVIDQSTAVSTLIKLEAALEDIRKFEIPSRIFHLPLLFDAEECMQATERYMKTQRPYATYLPDNIDFIRRNNGLKTRHDVLKSVVDVPFIVLTSGGLMGLPICVQIDPRLRFTVPKTNPSRTTTPAGALGTGGMTSSIYPVESPGGYLLWGITIPGCPFDTFGRKPGFSPTKPWLFEPFDRIIFHSVSRTEFDDINRRFQAGLYTIPVDDGVFDLGTYNDLVDETREEVAEIQSRQQRCAAVELEKENELLRRWTLEKEAERARKAADDKTKPRDQDDSKFTRVIATINARVWKVVADVETTVKADAVILILEAMKMEISVKSPPDSEAYQLLKLMAKEGDMVSPGDVLALLEPVR</sequence>
<organism evidence="10 11">
    <name type="scientific">Capronia epimyces CBS 606.96</name>
    <dbReference type="NCBI Taxonomy" id="1182542"/>
    <lineage>
        <taxon>Eukaryota</taxon>
        <taxon>Fungi</taxon>
        <taxon>Dikarya</taxon>
        <taxon>Ascomycota</taxon>
        <taxon>Pezizomycotina</taxon>
        <taxon>Eurotiomycetes</taxon>
        <taxon>Chaetothyriomycetidae</taxon>
        <taxon>Chaetothyriales</taxon>
        <taxon>Herpotrichiellaceae</taxon>
        <taxon>Capronia</taxon>
    </lineage>
</organism>
<dbReference type="Gene3D" id="3.30.470.20">
    <property type="entry name" value="ATP-grasp fold, B domain"/>
    <property type="match status" value="1"/>
</dbReference>
<keyword evidence="4 6" id="KW-0067">ATP-binding</keyword>
<evidence type="ECO:0000313" key="10">
    <source>
        <dbReference type="EMBL" id="EXJ84743.1"/>
    </source>
</evidence>
<dbReference type="SUPFAM" id="SSF56059">
    <property type="entry name" value="Glutathione synthetase ATP-binding domain-like"/>
    <property type="match status" value="1"/>
</dbReference>
<dbReference type="PROSITE" id="PS50968">
    <property type="entry name" value="BIOTINYL_LIPOYL"/>
    <property type="match status" value="1"/>
</dbReference>
<dbReference type="InterPro" id="IPR029000">
    <property type="entry name" value="Cyclophilin-like_dom_sf"/>
</dbReference>
<accession>W9XWX2</accession>
<dbReference type="Pfam" id="PF00364">
    <property type="entry name" value="Biotin_lipoyl"/>
    <property type="match status" value="1"/>
</dbReference>
<keyword evidence="5" id="KW-0092">Biotin</keyword>
<dbReference type="GO" id="GO:0046872">
    <property type="term" value="F:metal ion binding"/>
    <property type="evidence" value="ECO:0007669"/>
    <property type="project" value="InterPro"/>
</dbReference>
<dbReference type="SMART" id="SM00796">
    <property type="entry name" value="AHS1"/>
    <property type="match status" value="1"/>
</dbReference>
<reference evidence="10 11" key="1">
    <citation type="submission" date="2013-03" db="EMBL/GenBank/DDBJ databases">
        <title>The Genome Sequence of Capronia epimyces CBS 606.96.</title>
        <authorList>
            <consortium name="The Broad Institute Genomics Platform"/>
            <person name="Cuomo C."/>
            <person name="de Hoog S."/>
            <person name="Gorbushina A."/>
            <person name="Walker B."/>
            <person name="Young S.K."/>
            <person name="Zeng Q."/>
            <person name="Gargeya S."/>
            <person name="Fitzgerald M."/>
            <person name="Haas B."/>
            <person name="Abouelleil A."/>
            <person name="Allen A.W."/>
            <person name="Alvarado L."/>
            <person name="Arachchi H.M."/>
            <person name="Berlin A.M."/>
            <person name="Chapman S.B."/>
            <person name="Gainer-Dewar J."/>
            <person name="Goldberg J."/>
            <person name="Griggs A."/>
            <person name="Gujja S."/>
            <person name="Hansen M."/>
            <person name="Howarth C."/>
            <person name="Imamovic A."/>
            <person name="Ireland A."/>
            <person name="Larimer J."/>
            <person name="McCowan C."/>
            <person name="Murphy C."/>
            <person name="Pearson M."/>
            <person name="Poon T.W."/>
            <person name="Priest M."/>
            <person name="Roberts A."/>
            <person name="Saif S."/>
            <person name="Shea T."/>
            <person name="Sisk P."/>
            <person name="Sykes S."/>
            <person name="Wortman J."/>
            <person name="Nusbaum C."/>
            <person name="Birren B."/>
        </authorList>
    </citation>
    <scope>NUCLEOTIDE SEQUENCE [LARGE SCALE GENOMIC DNA]</scope>
    <source>
        <strain evidence="10 11">CBS 606.96</strain>
    </source>
</reference>
<dbReference type="InterPro" id="IPR005482">
    <property type="entry name" value="Biotin_COase_C"/>
</dbReference>
<evidence type="ECO:0000259" key="8">
    <source>
        <dbReference type="PROSITE" id="PS50975"/>
    </source>
</evidence>
<name>W9XWX2_9EURO</name>
<dbReference type="InterPro" id="IPR050856">
    <property type="entry name" value="Biotin_carboxylase_complex"/>
</dbReference>
<evidence type="ECO:0000256" key="3">
    <source>
        <dbReference type="ARBA" id="ARBA00022801"/>
    </source>
</evidence>
<dbReference type="InterPro" id="IPR011761">
    <property type="entry name" value="ATP-grasp"/>
</dbReference>
<dbReference type="GO" id="GO:0005524">
    <property type="term" value="F:ATP binding"/>
    <property type="evidence" value="ECO:0007669"/>
    <property type="project" value="UniProtKB-UniRule"/>
</dbReference>
<proteinExistence type="predicted"/>
<evidence type="ECO:0000256" key="1">
    <source>
        <dbReference type="ARBA" id="ARBA00022598"/>
    </source>
</evidence>
<dbReference type="SUPFAM" id="SSF51230">
    <property type="entry name" value="Single hybrid motif"/>
    <property type="match status" value="1"/>
</dbReference>
<evidence type="ECO:0000313" key="11">
    <source>
        <dbReference type="Proteomes" id="UP000019478"/>
    </source>
</evidence>
<dbReference type="InterPro" id="IPR000089">
    <property type="entry name" value="Biotin_lipoyl"/>
</dbReference>
<dbReference type="GO" id="GO:0016874">
    <property type="term" value="F:ligase activity"/>
    <property type="evidence" value="ECO:0007669"/>
    <property type="project" value="UniProtKB-KW"/>
</dbReference>
<dbReference type="OrthoDB" id="196847at2759"/>
<dbReference type="RefSeq" id="XP_007733728.1">
    <property type="nucleotide sequence ID" value="XM_007735538.1"/>
</dbReference>
<evidence type="ECO:0000256" key="4">
    <source>
        <dbReference type="ARBA" id="ARBA00022840"/>
    </source>
</evidence>
<dbReference type="CDD" id="cd06850">
    <property type="entry name" value="biotinyl_domain"/>
    <property type="match status" value="1"/>
</dbReference>
<dbReference type="AlphaFoldDB" id="W9XWX2"/>
<dbReference type="EMBL" id="AMGY01000004">
    <property type="protein sequence ID" value="EXJ84743.1"/>
    <property type="molecule type" value="Genomic_DNA"/>
</dbReference>
<evidence type="ECO:0000259" key="9">
    <source>
        <dbReference type="PROSITE" id="PS50979"/>
    </source>
</evidence>
<dbReference type="InterPro" id="IPR005479">
    <property type="entry name" value="CPAse_ATP-bd"/>
</dbReference>
<dbReference type="Gene3D" id="2.40.50.100">
    <property type="match status" value="1"/>
</dbReference>
<dbReference type="InterPro" id="IPR011053">
    <property type="entry name" value="Single_hybrid_motif"/>
</dbReference>
<dbReference type="HOGENOM" id="CLU_002162_0_0_1"/>
<evidence type="ECO:0000259" key="7">
    <source>
        <dbReference type="PROSITE" id="PS50968"/>
    </source>
</evidence>
<dbReference type="Gene3D" id="2.40.100.10">
    <property type="entry name" value="Cyclophilin-like"/>
    <property type="match status" value="2"/>
</dbReference>
<dbReference type="Pfam" id="PF02786">
    <property type="entry name" value="CPSase_L_D2"/>
    <property type="match status" value="1"/>
</dbReference>
<keyword evidence="3" id="KW-0378">Hydrolase</keyword>
<dbReference type="SUPFAM" id="SSF50891">
    <property type="entry name" value="Cyclophilin-like"/>
    <property type="match status" value="2"/>
</dbReference>
<feature type="domain" description="ATP-grasp" evidence="8">
    <location>
        <begin position="40"/>
        <end position="239"/>
    </location>
</feature>
<protein>
    <recommendedName>
        <fullName evidence="12">Urea carboxylase</fullName>
    </recommendedName>
</protein>
<dbReference type="SUPFAM" id="SSF160467">
    <property type="entry name" value="PH0987 N-terminal domain-like"/>
    <property type="match status" value="1"/>
</dbReference>
<feature type="domain" description="Biotin carboxylation" evidence="9">
    <location>
        <begin position="1"/>
        <end position="377"/>
    </location>
</feature>
<gene>
    <name evidence="10" type="ORF">A1O3_05415</name>
</gene>
<keyword evidence="1" id="KW-0436">Ligase</keyword>
<dbReference type="Pfam" id="PF02626">
    <property type="entry name" value="CT_A_B"/>
    <property type="match status" value="1"/>
</dbReference>
<feature type="domain" description="Lipoyl-binding" evidence="7">
    <location>
        <begin position="1077"/>
        <end position="1157"/>
    </location>
</feature>
<dbReference type="InterPro" id="IPR011054">
    <property type="entry name" value="Rudment_hybrid_motif"/>
</dbReference>
<dbReference type="eggNOG" id="KOG0238">
    <property type="taxonomic scope" value="Eukaryota"/>
</dbReference>
<evidence type="ECO:0008006" key="12">
    <source>
        <dbReference type="Google" id="ProtNLM"/>
    </source>
</evidence>
<dbReference type="Pfam" id="PF02682">
    <property type="entry name" value="CT_C_D"/>
    <property type="match status" value="1"/>
</dbReference>
<dbReference type="PANTHER" id="PTHR18866:SF128">
    <property type="entry name" value="UREA AMIDOLYASE"/>
    <property type="match status" value="1"/>
</dbReference>
<evidence type="ECO:0000256" key="6">
    <source>
        <dbReference type="PROSITE-ProRule" id="PRU00409"/>
    </source>
</evidence>
<dbReference type="InterPro" id="IPR011764">
    <property type="entry name" value="Biotin_carboxylation_dom"/>
</dbReference>
<dbReference type="SMART" id="SM00797">
    <property type="entry name" value="AHS2"/>
    <property type="match status" value="1"/>
</dbReference>
<comment type="caution">
    <text evidence="10">The sequence shown here is derived from an EMBL/GenBank/DDBJ whole genome shotgun (WGS) entry which is preliminary data.</text>
</comment>
<dbReference type="Gene3D" id="3.30.1360.40">
    <property type="match status" value="1"/>
</dbReference>
<dbReference type="Pfam" id="PF02785">
    <property type="entry name" value="Biotin_carb_C"/>
    <property type="match status" value="1"/>
</dbReference>
<evidence type="ECO:0000256" key="5">
    <source>
        <dbReference type="ARBA" id="ARBA00023267"/>
    </source>
</evidence>
<dbReference type="SUPFAM" id="SSF51246">
    <property type="entry name" value="Rudiment single hybrid motif"/>
    <property type="match status" value="1"/>
</dbReference>
<dbReference type="InterPro" id="IPR003778">
    <property type="entry name" value="CT_A_B"/>
</dbReference>
<dbReference type="GO" id="GO:0016787">
    <property type="term" value="F:hydrolase activity"/>
    <property type="evidence" value="ECO:0007669"/>
    <property type="project" value="UniProtKB-KW"/>
</dbReference>
<dbReference type="InterPro" id="IPR003833">
    <property type="entry name" value="CT_C_D"/>
</dbReference>
<dbReference type="PROSITE" id="PS50979">
    <property type="entry name" value="BC"/>
    <property type="match status" value="1"/>
</dbReference>
<dbReference type="PANTHER" id="PTHR18866">
    <property type="entry name" value="CARBOXYLASE:PYRUVATE/ACETYL-COA/PROPIONYL-COA CARBOXYLASE"/>
    <property type="match status" value="1"/>
</dbReference>
<dbReference type="SMART" id="SM00878">
    <property type="entry name" value="Biotin_carb_C"/>
    <property type="match status" value="1"/>
</dbReference>
<keyword evidence="2 6" id="KW-0547">Nucleotide-binding</keyword>
<dbReference type="Proteomes" id="UP000019478">
    <property type="component" value="Unassembled WGS sequence"/>
</dbReference>
<dbReference type="PROSITE" id="PS50975">
    <property type="entry name" value="ATP_GRASP"/>
    <property type="match status" value="1"/>
</dbReference>